<comment type="caution">
    <text evidence="1">The sequence shown here is derived from an EMBL/GenBank/DDBJ whole genome shotgun (WGS) entry which is preliminary data.</text>
</comment>
<keyword evidence="2" id="KW-1185">Reference proteome</keyword>
<dbReference type="EMBL" id="JACJQG010000018">
    <property type="protein sequence ID" value="MBD2225331.1"/>
    <property type="molecule type" value="Genomic_DNA"/>
</dbReference>
<protein>
    <submittedName>
        <fullName evidence="1">Uncharacterized protein</fullName>
    </submittedName>
</protein>
<evidence type="ECO:0000313" key="1">
    <source>
        <dbReference type="EMBL" id="MBD2225331.1"/>
    </source>
</evidence>
<reference evidence="1 2" key="1">
    <citation type="journal article" date="2020" name="ISME J.">
        <title>Comparative genomics reveals insights into cyanobacterial evolution and habitat adaptation.</title>
        <authorList>
            <person name="Chen M.Y."/>
            <person name="Teng W.K."/>
            <person name="Zhao L."/>
            <person name="Hu C.X."/>
            <person name="Zhou Y.K."/>
            <person name="Han B.P."/>
            <person name="Song L.R."/>
            <person name="Shu W.S."/>
        </authorList>
    </citation>
    <scope>NUCLEOTIDE SEQUENCE [LARGE SCALE GENOMIC DNA]</scope>
    <source>
        <strain evidence="1 2">FACHB-343</strain>
    </source>
</reference>
<proteinExistence type="predicted"/>
<gene>
    <name evidence="1" type="ORF">H6G08_12560</name>
</gene>
<organism evidence="1 2">
    <name type="scientific">Calothrix anomala FACHB-343</name>
    <dbReference type="NCBI Taxonomy" id="2692894"/>
    <lineage>
        <taxon>Bacteria</taxon>
        <taxon>Bacillati</taxon>
        <taxon>Cyanobacteriota</taxon>
        <taxon>Cyanophyceae</taxon>
        <taxon>Nostocales</taxon>
        <taxon>Calotrichaceae</taxon>
        <taxon>Calothrix</taxon>
    </lineage>
</organism>
<name>A0ABR8AXN7_9CYAN</name>
<dbReference type="Proteomes" id="UP000647273">
    <property type="component" value="Unassembled WGS sequence"/>
</dbReference>
<accession>A0ABR8AXN7</accession>
<sequence>MNFDIGDAMNFDIRDAMNRVCTIVSCQWWNGGLRFVVAAYIDSKASV</sequence>
<evidence type="ECO:0000313" key="2">
    <source>
        <dbReference type="Proteomes" id="UP000647273"/>
    </source>
</evidence>